<feature type="signal peptide" evidence="2">
    <location>
        <begin position="1"/>
        <end position="23"/>
    </location>
</feature>
<comment type="caution">
    <text evidence="3">The sequence shown here is derived from an EMBL/GenBank/DDBJ whole genome shotgun (WGS) entry which is preliminary data.</text>
</comment>
<name>A0A4Q7VVN3_9BURK</name>
<dbReference type="Proteomes" id="UP000293671">
    <property type="component" value="Unassembled WGS sequence"/>
</dbReference>
<feature type="chain" id="PRO_5020535756" description="Secreted protein" evidence="2">
    <location>
        <begin position="24"/>
        <end position="161"/>
    </location>
</feature>
<evidence type="ECO:0008006" key="5">
    <source>
        <dbReference type="Google" id="ProtNLM"/>
    </source>
</evidence>
<keyword evidence="2" id="KW-0732">Signal</keyword>
<accession>A0A4Q7VVN3</accession>
<dbReference type="OrthoDB" id="8592283at2"/>
<dbReference type="EMBL" id="SHKP01000005">
    <property type="protein sequence ID" value="RZU00700.1"/>
    <property type="molecule type" value="Genomic_DNA"/>
</dbReference>
<dbReference type="RefSeq" id="WP_130431141.1">
    <property type="nucleotide sequence ID" value="NZ_SHKP01000005.1"/>
</dbReference>
<evidence type="ECO:0000256" key="1">
    <source>
        <dbReference type="SAM" id="MobiDB-lite"/>
    </source>
</evidence>
<organism evidence="3 4">
    <name type="scientific">Rivibacter subsaxonicus</name>
    <dbReference type="NCBI Taxonomy" id="457575"/>
    <lineage>
        <taxon>Bacteria</taxon>
        <taxon>Pseudomonadati</taxon>
        <taxon>Pseudomonadota</taxon>
        <taxon>Betaproteobacteria</taxon>
        <taxon>Burkholderiales</taxon>
        <taxon>Rivibacter</taxon>
    </lineage>
</organism>
<proteinExistence type="predicted"/>
<keyword evidence="4" id="KW-1185">Reference proteome</keyword>
<evidence type="ECO:0000313" key="4">
    <source>
        <dbReference type="Proteomes" id="UP000293671"/>
    </source>
</evidence>
<protein>
    <recommendedName>
        <fullName evidence="5">Secreted protein</fullName>
    </recommendedName>
</protein>
<evidence type="ECO:0000313" key="3">
    <source>
        <dbReference type="EMBL" id="RZU00700.1"/>
    </source>
</evidence>
<reference evidence="3 4" key="1">
    <citation type="submission" date="2019-02" db="EMBL/GenBank/DDBJ databases">
        <title>Genomic Encyclopedia of Type Strains, Phase IV (KMG-IV): sequencing the most valuable type-strain genomes for metagenomic binning, comparative biology and taxonomic classification.</title>
        <authorList>
            <person name="Goeker M."/>
        </authorList>
    </citation>
    <scope>NUCLEOTIDE SEQUENCE [LARGE SCALE GENOMIC DNA]</scope>
    <source>
        <strain evidence="3 4">DSM 19570</strain>
    </source>
</reference>
<dbReference type="AlphaFoldDB" id="A0A4Q7VVN3"/>
<evidence type="ECO:0000256" key="2">
    <source>
        <dbReference type="SAM" id="SignalP"/>
    </source>
</evidence>
<gene>
    <name evidence="3" type="ORF">EV670_1411</name>
</gene>
<feature type="region of interest" description="Disordered" evidence="1">
    <location>
        <begin position="29"/>
        <end position="67"/>
    </location>
</feature>
<sequence>MMYVKNGLAALALLAAANAPALAAGASASSVGSSAVGGSSASVGASSDSIGTSSNKSSDSSKTEKVAEGKYKVVELAAAEDRPGRMRLKLQPVDAGAAAESFDLYLPVATVEQARLAEGGVVSALHRPYGLEFAHADNGKAFFLVLHDGWHRELASRPVAI</sequence>
<feature type="compositionally biased region" description="Low complexity" evidence="1">
    <location>
        <begin position="29"/>
        <end position="58"/>
    </location>
</feature>